<dbReference type="Gene3D" id="2.10.25.10">
    <property type="entry name" value="Laminin"/>
    <property type="match status" value="1"/>
</dbReference>
<feature type="chain" id="PRO_5036719246" evidence="2">
    <location>
        <begin position="22"/>
        <end position="81"/>
    </location>
</feature>
<feature type="signal peptide" evidence="2">
    <location>
        <begin position="1"/>
        <end position="21"/>
    </location>
</feature>
<organism evidence="3 4">
    <name type="scientific">Panagrolaimus superbus</name>
    <dbReference type="NCBI Taxonomy" id="310955"/>
    <lineage>
        <taxon>Eukaryota</taxon>
        <taxon>Metazoa</taxon>
        <taxon>Ecdysozoa</taxon>
        <taxon>Nematoda</taxon>
        <taxon>Chromadorea</taxon>
        <taxon>Rhabditida</taxon>
        <taxon>Tylenchina</taxon>
        <taxon>Panagrolaimomorpha</taxon>
        <taxon>Panagrolaimoidea</taxon>
        <taxon>Panagrolaimidae</taxon>
        <taxon>Panagrolaimus</taxon>
    </lineage>
</organism>
<evidence type="ECO:0000256" key="2">
    <source>
        <dbReference type="SAM" id="SignalP"/>
    </source>
</evidence>
<dbReference type="GO" id="GO:0004867">
    <property type="term" value="F:serine-type endopeptidase inhibitor activity"/>
    <property type="evidence" value="ECO:0007669"/>
    <property type="project" value="UniProtKB-KW"/>
</dbReference>
<keyword evidence="1" id="KW-0722">Serine protease inhibitor</keyword>
<evidence type="ECO:0000256" key="1">
    <source>
        <dbReference type="ARBA" id="ARBA00022900"/>
    </source>
</evidence>
<name>A0A914YHY2_9BILA</name>
<sequence length="81" mass="9206">MKQLYIATVFLMLVFAAFSDAKCPSNEHLVTRLCCNKSCEVANLPKNKRCKWPCAKVAPQCHCNRTFFRHKNGNCVPKAQC</sequence>
<dbReference type="CDD" id="cd19941">
    <property type="entry name" value="TIL"/>
    <property type="match status" value="1"/>
</dbReference>
<dbReference type="SUPFAM" id="SSF57567">
    <property type="entry name" value="Serine protease inhibitors"/>
    <property type="match status" value="1"/>
</dbReference>
<dbReference type="InterPro" id="IPR036084">
    <property type="entry name" value="Ser_inhib-like_sf"/>
</dbReference>
<dbReference type="AlphaFoldDB" id="A0A914YHY2"/>
<dbReference type="WBParaSite" id="PSU_v2.g16923.t1">
    <property type="protein sequence ID" value="PSU_v2.g16923.t1"/>
    <property type="gene ID" value="PSU_v2.g16923"/>
</dbReference>
<keyword evidence="1" id="KW-0646">Protease inhibitor</keyword>
<accession>A0A914YHY2</accession>
<keyword evidence="2" id="KW-0732">Signal</keyword>
<protein>
    <submittedName>
        <fullName evidence="4">TIL domain-containing protein</fullName>
    </submittedName>
</protein>
<keyword evidence="3" id="KW-1185">Reference proteome</keyword>
<evidence type="ECO:0000313" key="4">
    <source>
        <dbReference type="WBParaSite" id="PSU_v2.g16923.t1"/>
    </source>
</evidence>
<evidence type="ECO:0000313" key="3">
    <source>
        <dbReference type="Proteomes" id="UP000887577"/>
    </source>
</evidence>
<proteinExistence type="predicted"/>
<reference evidence="4" key="1">
    <citation type="submission" date="2022-11" db="UniProtKB">
        <authorList>
            <consortium name="WormBaseParasite"/>
        </authorList>
    </citation>
    <scope>IDENTIFICATION</scope>
</reference>
<dbReference type="Proteomes" id="UP000887577">
    <property type="component" value="Unplaced"/>
</dbReference>